<evidence type="ECO:0000313" key="3">
    <source>
        <dbReference type="Proteomes" id="UP001500266"/>
    </source>
</evidence>
<accession>A0ABP7YBP5</accession>
<feature type="compositionally biased region" description="Basic and acidic residues" evidence="1">
    <location>
        <begin position="40"/>
        <end position="61"/>
    </location>
</feature>
<evidence type="ECO:0000256" key="1">
    <source>
        <dbReference type="SAM" id="MobiDB-lite"/>
    </source>
</evidence>
<dbReference type="EMBL" id="BAABDO010000013">
    <property type="protein sequence ID" value="GAA4133739.1"/>
    <property type="molecule type" value="Genomic_DNA"/>
</dbReference>
<evidence type="ECO:0000313" key="2">
    <source>
        <dbReference type="EMBL" id="GAA4133739.1"/>
    </source>
</evidence>
<sequence length="76" mass="8807">MQVLYRKDDRSNSQDHRPRQRPHGRKTANMSSRLANPRRTRLDAWPKQRTVDVRTDQDAKPAESTSPAPAAERADR</sequence>
<feature type="compositionally biased region" description="Low complexity" evidence="1">
    <location>
        <begin position="62"/>
        <end position="76"/>
    </location>
</feature>
<feature type="compositionally biased region" description="Basic and acidic residues" evidence="1">
    <location>
        <begin position="1"/>
        <end position="17"/>
    </location>
</feature>
<reference evidence="3" key="1">
    <citation type="journal article" date="2019" name="Int. J. Syst. Evol. Microbiol.">
        <title>The Global Catalogue of Microorganisms (GCM) 10K type strain sequencing project: providing services to taxonomists for standard genome sequencing and annotation.</title>
        <authorList>
            <consortium name="The Broad Institute Genomics Platform"/>
            <consortium name="The Broad Institute Genome Sequencing Center for Infectious Disease"/>
            <person name="Wu L."/>
            <person name="Ma J."/>
        </authorList>
    </citation>
    <scope>NUCLEOTIDE SEQUENCE [LARGE SCALE GENOMIC DNA]</scope>
    <source>
        <strain evidence="3">JCM 17316</strain>
    </source>
</reference>
<keyword evidence="3" id="KW-1185">Reference proteome</keyword>
<name>A0ABP7YBP5_9ACTN</name>
<gene>
    <name evidence="2" type="ORF">GCM10022416_14940</name>
</gene>
<dbReference type="Proteomes" id="UP001500266">
    <property type="component" value="Unassembled WGS sequence"/>
</dbReference>
<comment type="caution">
    <text evidence="2">The sequence shown here is derived from an EMBL/GenBank/DDBJ whole genome shotgun (WGS) entry which is preliminary data.</text>
</comment>
<protein>
    <submittedName>
        <fullName evidence="2">Uncharacterized protein</fullName>
    </submittedName>
</protein>
<feature type="region of interest" description="Disordered" evidence="1">
    <location>
        <begin position="1"/>
        <end position="76"/>
    </location>
</feature>
<organism evidence="2 3">
    <name type="scientific">Actinomadura keratinilytica</name>
    <dbReference type="NCBI Taxonomy" id="547461"/>
    <lineage>
        <taxon>Bacteria</taxon>
        <taxon>Bacillati</taxon>
        <taxon>Actinomycetota</taxon>
        <taxon>Actinomycetes</taxon>
        <taxon>Streptosporangiales</taxon>
        <taxon>Thermomonosporaceae</taxon>
        <taxon>Actinomadura</taxon>
    </lineage>
</organism>
<proteinExistence type="predicted"/>